<dbReference type="Gene3D" id="2.40.160.20">
    <property type="match status" value="1"/>
</dbReference>
<dbReference type="RefSeq" id="WP_213040399.1">
    <property type="nucleotide sequence ID" value="NZ_CAJNBJ010000001.1"/>
</dbReference>
<dbReference type="Proteomes" id="UP000675880">
    <property type="component" value="Unassembled WGS sequence"/>
</dbReference>
<organism evidence="3 4">
    <name type="scientific">Nitrospira defluvii</name>
    <dbReference type="NCBI Taxonomy" id="330214"/>
    <lineage>
        <taxon>Bacteria</taxon>
        <taxon>Pseudomonadati</taxon>
        <taxon>Nitrospirota</taxon>
        <taxon>Nitrospiria</taxon>
        <taxon>Nitrospirales</taxon>
        <taxon>Nitrospiraceae</taxon>
        <taxon>Nitrospira</taxon>
    </lineage>
</organism>
<protein>
    <submittedName>
        <fullName evidence="3">OMP_b-brl domain-containing protein</fullName>
    </submittedName>
</protein>
<evidence type="ECO:0000313" key="3">
    <source>
        <dbReference type="EMBL" id="CAE6697388.1"/>
    </source>
</evidence>
<comment type="caution">
    <text evidence="3">The sequence shown here is derived from an EMBL/GenBank/DDBJ whole genome shotgun (WGS) entry which is preliminary data.</text>
</comment>
<dbReference type="InterPro" id="IPR027385">
    <property type="entry name" value="Beta-barrel_OMP"/>
</dbReference>
<evidence type="ECO:0000256" key="1">
    <source>
        <dbReference type="ARBA" id="ARBA00022729"/>
    </source>
</evidence>
<name>A0ABM8QHK3_9BACT</name>
<feature type="domain" description="Outer membrane protein beta-barrel" evidence="2">
    <location>
        <begin position="22"/>
        <end position="213"/>
    </location>
</feature>
<dbReference type="EMBL" id="CAJNBJ010000001">
    <property type="protein sequence ID" value="CAE6697388.1"/>
    <property type="molecule type" value="Genomic_DNA"/>
</dbReference>
<gene>
    <name evidence="3" type="ORF">NSPZN2_10529</name>
</gene>
<keyword evidence="1" id="KW-0732">Signal</keyword>
<dbReference type="Pfam" id="PF13505">
    <property type="entry name" value="OMP_b-brl"/>
    <property type="match status" value="1"/>
</dbReference>
<keyword evidence="4" id="KW-1185">Reference proteome</keyword>
<reference evidence="3 4" key="1">
    <citation type="submission" date="2021-02" db="EMBL/GenBank/DDBJ databases">
        <authorList>
            <person name="Han P."/>
        </authorList>
    </citation>
    <scope>NUCLEOTIDE SEQUENCE [LARGE SCALE GENOMIC DNA]</scope>
    <source>
        <strain evidence="3">Candidatus Nitrospira sp. ZN2</strain>
    </source>
</reference>
<evidence type="ECO:0000259" key="2">
    <source>
        <dbReference type="Pfam" id="PF13505"/>
    </source>
</evidence>
<proteinExistence type="predicted"/>
<dbReference type="InterPro" id="IPR011250">
    <property type="entry name" value="OMP/PagP_B-barrel"/>
</dbReference>
<accession>A0ABM8QHK3</accession>
<sequence>MVYRRSASIGLVPSLLLCWLLLFFPAGSLAEWYVAGQFGWNFVDPLRNVRGTGALAGQDFLNFNLKTSPAFGGKVGVFPGHGMFGVELDVTHSNPHIKNLDDAPGIHLSVTTIGANVLLRYPGVTWQPYIGGGPALLVAHLGRSSETESDTQHSFGGNVLVGIRAFVTPKVAWFTEYKYTDSTLRFGGALGSLGGFEGTYRAHQLFMGLSYHF</sequence>
<dbReference type="SUPFAM" id="SSF56925">
    <property type="entry name" value="OMPA-like"/>
    <property type="match status" value="1"/>
</dbReference>
<evidence type="ECO:0000313" key="4">
    <source>
        <dbReference type="Proteomes" id="UP000675880"/>
    </source>
</evidence>